<reference evidence="1" key="1">
    <citation type="submission" date="2004-11" db="EMBL/GenBank/DDBJ databases">
        <title>The full-length cDNA sequences of Schistosoma japonicum genes.</title>
        <authorList>
            <person name="Han Z."/>
        </authorList>
    </citation>
    <scope>NUCLEOTIDE SEQUENCE</scope>
</reference>
<proteinExistence type="evidence at transcript level"/>
<protein>
    <submittedName>
        <fullName evidence="1">SJCHGC03562 protein</fullName>
    </submittedName>
</protein>
<accession>Q5DCX8</accession>
<name>Q5DCX8_SCHJA</name>
<evidence type="ECO:0000313" key="1">
    <source>
        <dbReference type="EMBL" id="AAW26328.1"/>
    </source>
</evidence>
<sequence>MEVGSKTENIESYDETPLVHPRRLPKPVVPSLCTKPLFHNIPVLTTGSGNEIWKLRVQTILEGCTSRKCVGQIMMALSDDIVRRVTAAGFPNLGKLNLLGGC</sequence>
<dbReference type="EMBL" id="AY814596">
    <property type="protein sequence ID" value="AAW26328.1"/>
    <property type="molecule type" value="mRNA"/>
</dbReference>
<reference evidence="1" key="2">
    <citation type="journal article" date="2006" name="PLoS Pathog.">
        <title>New perspectives on host-parasite interplay by comparative transcriptomic and proteomic analyses of Schistosoma japonicum.</title>
        <authorList>
            <person name="Liu F."/>
            <person name="Lu J."/>
            <person name="Hu W."/>
            <person name="Wang S.Y."/>
            <person name="Cui S.J."/>
            <person name="Chi M."/>
            <person name="Yan Q."/>
            <person name="Wang X.R."/>
            <person name="Song H.D."/>
            <person name="Xu X.N."/>
            <person name="Wang J.J."/>
            <person name="Zhang X.L."/>
            <person name="Zhang X."/>
            <person name="Wang Z.Q."/>
            <person name="Xue C.L."/>
            <person name="Brindley P.J."/>
            <person name="McManus D.P."/>
            <person name="Yang P.Y."/>
            <person name="Feng Z."/>
            <person name="Chen Z."/>
            <person name="Han Z.G."/>
        </authorList>
    </citation>
    <scope>NUCLEOTIDE SEQUENCE</scope>
</reference>
<organism evidence="1">
    <name type="scientific">Schistosoma japonicum</name>
    <name type="common">Blood fluke</name>
    <dbReference type="NCBI Taxonomy" id="6182"/>
    <lineage>
        <taxon>Eukaryota</taxon>
        <taxon>Metazoa</taxon>
        <taxon>Spiralia</taxon>
        <taxon>Lophotrochozoa</taxon>
        <taxon>Platyhelminthes</taxon>
        <taxon>Trematoda</taxon>
        <taxon>Digenea</taxon>
        <taxon>Strigeidida</taxon>
        <taxon>Schistosomatoidea</taxon>
        <taxon>Schistosomatidae</taxon>
        <taxon>Schistosoma</taxon>
    </lineage>
</organism>
<dbReference type="AlphaFoldDB" id="Q5DCX8"/>